<evidence type="ECO:0000313" key="3">
    <source>
        <dbReference type="Proteomes" id="UP000515154"/>
    </source>
</evidence>
<keyword evidence="3" id="KW-1185">Reference proteome</keyword>
<evidence type="ECO:0000256" key="2">
    <source>
        <dbReference type="SAM" id="SignalP"/>
    </source>
</evidence>
<dbReference type="Proteomes" id="UP000515154">
    <property type="component" value="Linkage group LG27"/>
</dbReference>
<name>A0A6P7TL56_9MOLL</name>
<dbReference type="RefSeq" id="XP_036369991.1">
    <property type="nucleotide sequence ID" value="XM_036514098.1"/>
</dbReference>
<dbReference type="KEGG" id="osn:115225372"/>
<dbReference type="AlphaFoldDB" id="A0A6P7TL56"/>
<keyword evidence="1" id="KW-1133">Transmembrane helix</keyword>
<dbReference type="RefSeq" id="XP_029652183.1">
    <property type="nucleotide sequence ID" value="XM_029796323.2"/>
</dbReference>
<evidence type="ECO:0000313" key="4">
    <source>
        <dbReference type="RefSeq" id="XP_029652183.1"/>
    </source>
</evidence>
<gene>
    <name evidence="4 5" type="primary">LOC115225372</name>
</gene>
<accession>A0A6P7TL56</accession>
<organism evidence="3 4">
    <name type="scientific">Octopus sinensis</name>
    <name type="common">East Asian common octopus</name>
    <dbReference type="NCBI Taxonomy" id="2607531"/>
    <lineage>
        <taxon>Eukaryota</taxon>
        <taxon>Metazoa</taxon>
        <taxon>Spiralia</taxon>
        <taxon>Lophotrochozoa</taxon>
        <taxon>Mollusca</taxon>
        <taxon>Cephalopoda</taxon>
        <taxon>Coleoidea</taxon>
        <taxon>Octopodiformes</taxon>
        <taxon>Octopoda</taxon>
        <taxon>Incirrata</taxon>
        <taxon>Octopodidae</taxon>
        <taxon>Octopus</taxon>
    </lineage>
</organism>
<feature type="signal peptide" evidence="2">
    <location>
        <begin position="1"/>
        <end position="22"/>
    </location>
</feature>
<sequence length="292" mass="33506">MDVHMLFFCVFALCFCSAKTESYEIIQNEIAVLGGSVAIYIHIPNMRRPVVWQCQNYKFECDVTCTNSDEFKVMQKEGYSLLWMKKVTEECLTWTFADADGNYGIIHLKISSPTRTGSSEIIQNGLTKAESYEIYQHEIAVPGGRVILYTNFTNMQRPVVWQCQDYKFECDRTCTNGDEFKVVQNNNYSVLWMKKVTEECLTWKFVDANGKGGTIHLKISNSTSSEGYNITRNNPETKAKRLEFNETGTSDTHSIFSVGFVNLGIIILIVTGLCLYKFKKHRRNHSKSDQYI</sequence>
<keyword evidence="2" id="KW-0732">Signal</keyword>
<feature type="chain" id="PRO_5045019778" evidence="2">
    <location>
        <begin position="23"/>
        <end position="292"/>
    </location>
</feature>
<reference evidence="4 5" key="1">
    <citation type="submission" date="2025-08" db="UniProtKB">
        <authorList>
            <consortium name="RefSeq"/>
        </authorList>
    </citation>
    <scope>IDENTIFICATION</scope>
</reference>
<keyword evidence="1" id="KW-0472">Membrane</keyword>
<keyword evidence="1" id="KW-0812">Transmembrane</keyword>
<protein>
    <submittedName>
        <fullName evidence="4 5">Uncharacterized protein LOC115225372</fullName>
    </submittedName>
</protein>
<proteinExistence type="predicted"/>
<evidence type="ECO:0000313" key="5">
    <source>
        <dbReference type="RefSeq" id="XP_036369991.1"/>
    </source>
</evidence>
<evidence type="ECO:0000256" key="1">
    <source>
        <dbReference type="SAM" id="Phobius"/>
    </source>
</evidence>
<feature type="transmembrane region" description="Helical" evidence="1">
    <location>
        <begin position="255"/>
        <end position="276"/>
    </location>
</feature>